<keyword evidence="2" id="KW-1185">Reference proteome</keyword>
<proteinExistence type="predicted"/>
<reference evidence="2" key="1">
    <citation type="journal article" date="2019" name="Int. J. Syst. Evol. Microbiol.">
        <title>The Global Catalogue of Microorganisms (GCM) 10K type strain sequencing project: providing services to taxonomists for standard genome sequencing and annotation.</title>
        <authorList>
            <consortium name="The Broad Institute Genomics Platform"/>
            <consortium name="The Broad Institute Genome Sequencing Center for Infectious Disease"/>
            <person name="Wu L."/>
            <person name="Ma J."/>
        </authorList>
    </citation>
    <scope>NUCLEOTIDE SEQUENCE [LARGE SCALE GENOMIC DNA]</scope>
    <source>
        <strain evidence="2">JCM 3325</strain>
    </source>
</reference>
<sequence>MRSDAGRDGGGLGEEQYWRRRATALVGVFGVIAVLGWACSASGGEGAQVVNSPAVPSVPAVLPTVTVTAEVTKTARPVAQSGGACDPESVVVTMSAARDVHGPGERPEFHVTAVNTGPLACAFDVGPRGLDLRITSGEDRVWSSADCARGAGAPARTLRRGVPYVGTVTWDRRRCAGERARARPGTYVAAVHSASAYTPKQVFWLR</sequence>
<comment type="caution">
    <text evidence="1">The sequence shown here is derived from an EMBL/GenBank/DDBJ whole genome shotgun (WGS) entry which is preliminary data.</text>
</comment>
<organism evidence="1 2">
    <name type="scientific">Actinomadura vinacea</name>
    <dbReference type="NCBI Taxonomy" id="115336"/>
    <lineage>
        <taxon>Bacteria</taxon>
        <taxon>Bacillati</taxon>
        <taxon>Actinomycetota</taxon>
        <taxon>Actinomycetes</taxon>
        <taxon>Streptosporangiales</taxon>
        <taxon>Thermomonosporaceae</taxon>
        <taxon>Actinomadura</taxon>
    </lineage>
</organism>
<name>A0ABP5WCK7_9ACTN</name>
<dbReference type="Proteomes" id="UP001501231">
    <property type="component" value="Unassembled WGS sequence"/>
</dbReference>
<gene>
    <name evidence="1" type="ORF">GCM10010191_41060</name>
</gene>
<evidence type="ECO:0008006" key="3">
    <source>
        <dbReference type="Google" id="ProtNLM"/>
    </source>
</evidence>
<accession>A0ABP5WCK7</accession>
<dbReference type="RefSeq" id="WP_344590790.1">
    <property type="nucleotide sequence ID" value="NZ_BAAARW010000014.1"/>
</dbReference>
<protein>
    <recommendedName>
        <fullName evidence="3">DUF4232 domain-containing protein</fullName>
    </recommendedName>
</protein>
<dbReference type="EMBL" id="BAAARW010000014">
    <property type="protein sequence ID" value="GAA2424628.1"/>
    <property type="molecule type" value="Genomic_DNA"/>
</dbReference>
<evidence type="ECO:0000313" key="1">
    <source>
        <dbReference type="EMBL" id="GAA2424628.1"/>
    </source>
</evidence>
<evidence type="ECO:0000313" key="2">
    <source>
        <dbReference type="Proteomes" id="UP001501231"/>
    </source>
</evidence>